<evidence type="ECO:0000256" key="5">
    <source>
        <dbReference type="ARBA" id="ARBA00022824"/>
    </source>
</evidence>
<dbReference type="OrthoDB" id="16510at2759"/>
<feature type="transmembrane region" description="Helical" evidence="8">
    <location>
        <begin position="93"/>
        <end position="114"/>
    </location>
</feature>
<comment type="subcellular location">
    <subcellularLocation>
        <location evidence="1">Endoplasmic reticulum membrane</location>
        <topology evidence="1">Multi-pass membrane protein</topology>
    </subcellularLocation>
</comment>
<reference evidence="9 10" key="1">
    <citation type="journal article" date="2019" name="Sci. Rep.">
        <title>Comparative genomics of chytrid fungi reveal insights into the obligate biotrophic and pathogenic lifestyle of Synchytrium endobioticum.</title>
        <authorList>
            <person name="van de Vossenberg B.T.L.H."/>
            <person name="Warris S."/>
            <person name="Nguyen H.D.T."/>
            <person name="van Gent-Pelzer M.P.E."/>
            <person name="Joly D.L."/>
            <person name="van de Geest H.C."/>
            <person name="Bonants P.J.M."/>
            <person name="Smith D.S."/>
            <person name="Levesque C.A."/>
            <person name="van der Lee T.A.J."/>
        </authorList>
    </citation>
    <scope>NUCLEOTIDE SEQUENCE [LARGE SCALE GENOMIC DNA]</scope>
    <source>
        <strain evidence="9 10">CBS 675.73</strain>
    </source>
</reference>
<keyword evidence="10" id="KW-1185">Reference proteome</keyword>
<dbReference type="EMBL" id="QEAP01000124">
    <property type="protein sequence ID" value="TPX74459.1"/>
    <property type="molecule type" value="Genomic_DNA"/>
</dbReference>
<name>A0A507FDM7_9FUNG</name>
<organism evidence="9 10">
    <name type="scientific">Chytriomyces confervae</name>
    <dbReference type="NCBI Taxonomy" id="246404"/>
    <lineage>
        <taxon>Eukaryota</taxon>
        <taxon>Fungi</taxon>
        <taxon>Fungi incertae sedis</taxon>
        <taxon>Chytridiomycota</taxon>
        <taxon>Chytridiomycota incertae sedis</taxon>
        <taxon>Chytridiomycetes</taxon>
        <taxon>Chytridiales</taxon>
        <taxon>Chytriomycetaceae</taxon>
        <taxon>Chytriomyces</taxon>
    </lineage>
</organism>
<comment type="similarity">
    <text evidence="2">Belongs to the EMC6 family.</text>
</comment>
<feature type="transmembrane region" description="Helical" evidence="8">
    <location>
        <begin position="26"/>
        <end position="47"/>
    </location>
</feature>
<dbReference type="Pfam" id="PF07019">
    <property type="entry name" value="EMC6"/>
    <property type="match status" value="1"/>
</dbReference>
<evidence type="ECO:0000256" key="6">
    <source>
        <dbReference type="ARBA" id="ARBA00022989"/>
    </source>
</evidence>
<evidence type="ECO:0000256" key="8">
    <source>
        <dbReference type="SAM" id="Phobius"/>
    </source>
</evidence>
<keyword evidence="6 8" id="KW-1133">Transmembrane helix</keyword>
<dbReference type="GO" id="GO:0000045">
    <property type="term" value="P:autophagosome assembly"/>
    <property type="evidence" value="ECO:0007669"/>
    <property type="project" value="TreeGrafter"/>
</dbReference>
<dbReference type="InterPro" id="IPR029008">
    <property type="entry name" value="EMC6-like"/>
</dbReference>
<dbReference type="Proteomes" id="UP000320333">
    <property type="component" value="Unassembled WGS sequence"/>
</dbReference>
<protein>
    <recommendedName>
        <fullName evidence="3">ER membrane protein complex subunit 6</fullName>
    </recommendedName>
</protein>
<dbReference type="InterPro" id="IPR008504">
    <property type="entry name" value="Emc6"/>
</dbReference>
<evidence type="ECO:0000256" key="2">
    <source>
        <dbReference type="ARBA" id="ARBA00009436"/>
    </source>
</evidence>
<dbReference type="PANTHER" id="PTHR20994:SF0">
    <property type="entry name" value="ER MEMBRANE PROTEIN COMPLEX SUBUNIT 6"/>
    <property type="match status" value="1"/>
</dbReference>
<keyword evidence="7 8" id="KW-0472">Membrane</keyword>
<keyword evidence="5" id="KW-0256">Endoplasmic reticulum</keyword>
<evidence type="ECO:0000256" key="4">
    <source>
        <dbReference type="ARBA" id="ARBA00022692"/>
    </source>
</evidence>
<evidence type="ECO:0000313" key="10">
    <source>
        <dbReference type="Proteomes" id="UP000320333"/>
    </source>
</evidence>
<evidence type="ECO:0000256" key="7">
    <source>
        <dbReference type="ARBA" id="ARBA00023136"/>
    </source>
</evidence>
<keyword evidence="4 8" id="KW-0812">Transmembrane</keyword>
<dbReference type="GO" id="GO:0034975">
    <property type="term" value="P:protein folding in endoplasmic reticulum"/>
    <property type="evidence" value="ECO:0007669"/>
    <property type="project" value="TreeGrafter"/>
</dbReference>
<proteinExistence type="inferred from homology"/>
<dbReference type="STRING" id="246404.A0A507FDM7"/>
<gene>
    <name evidence="9" type="ORF">CcCBS67573_g04249</name>
</gene>
<evidence type="ECO:0000256" key="3">
    <source>
        <dbReference type="ARBA" id="ARBA00020827"/>
    </source>
</evidence>
<evidence type="ECO:0000256" key="1">
    <source>
        <dbReference type="ARBA" id="ARBA00004477"/>
    </source>
</evidence>
<sequence>MQQQPIEEVPKYDPISPAAMQTNMYIILYARSTLAATAGAAAGILGLTGTTGFVFFFAASAVMSAALVLRTGFNPNKYFPQNRGWMQISTGEVVNSLFSYMLFWTLFSGLVHLFE</sequence>
<dbReference type="AlphaFoldDB" id="A0A507FDM7"/>
<dbReference type="GO" id="GO:0072546">
    <property type="term" value="C:EMC complex"/>
    <property type="evidence" value="ECO:0007669"/>
    <property type="project" value="InterPro"/>
</dbReference>
<accession>A0A507FDM7</accession>
<comment type="caution">
    <text evidence="9">The sequence shown here is derived from an EMBL/GenBank/DDBJ whole genome shotgun (WGS) entry which is preliminary data.</text>
</comment>
<evidence type="ECO:0000313" key="9">
    <source>
        <dbReference type="EMBL" id="TPX74459.1"/>
    </source>
</evidence>
<feature type="transmembrane region" description="Helical" evidence="8">
    <location>
        <begin position="53"/>
        <end position="73"/>
    </location>
</feature>
<dbReference type="PANTHER" id="PTHR20994">
    <property type="entry name" value="ER MEMBRANE PROTEIN COMPLEX SUBUNIT 6"/>
    <property type="match status" value="1"/>
</dbReference>